<dbReference type="SUPFAM" id="SSF49313">
    <property type="entry name" value="Cadherin-like"/>
    <property type="match status" value="1"/>
</dbReference>
<feature type="domain" description="Cadherin" evidence="3">
    <location>
        <begin position="2"/>
        <end position="35"/>
    </location>
</feature>
<reference evidence="4" key="1">
    <citation type="submission" date="2023-04" db="EMBL/GenBank/DDBJ databases">
        <title>Phytophthora fragariaefolia NBRC 109709.</title>
        <authorList>
            <person name="Ichikawa N."/>
            <person name="Sato H."/>
            <person name="Tonouchi N."/>
        </authorList>
    </citation>
    <scope>NUCLEOTIDE SEQUENCE</scope>
    <source>
        <strain evidence="4">NBRC 109709</strain>
    </source>
</reference>
<proteinExistence type="predicted"/>
<keyword evidence="5" id="KW-1185">Reference proteome</keyword>
<dbReference type="PANTHER" id="PTHR24026:SF126">
    <property type="entry name" value="PROTOCADHERIN FAT 4"/>
    <property type="match status" value="1"/>
</dbReference>
<keyword evidence="2" id="KW-0472">Membrane</keyword>
<dbReference type="PROSITE" id="PS50268">
    <property type="entry name" value="CADHERIN_2"/>
    <property type="match status" value="2"/>
</dbReference>
<name>A0A9W6YP95_9STRA</name>
<dbReference type="OrthoDB" id="203595at2759"/>
<sequence length="281" mass="31228">MYELDIAVSDSGTPSLMSTAKITIEVEDVNEAPIFSIDYLIRVSTTPIQPDTAKTLKGVNLVNTIQLALQPIGCCSDTIDTVTGFLQRELSANHTGKGYGGIFEWSFLLPVSANVSFRVLTSDEISTVFLINNHVYTPAKLFRPRYELQYCDQVNACNLRQGRHDVAVYLFSSLSSPISMEIQINSSEWMPVSVETFNDIFICCNNLSIPENSHFGTVAGSRLQAIDEDHDSKVYYTIIKEDFPGFFTIEKDTGQIILSIKTGLLITNCTHSTVCSLKQRI</sequence>
<dbReference type="InterPro" id="IPR015919">
    <property type="entry name" value="Cadherin-like_sf"/>
</dbReference>
<protein>
    <submittedName>
        <fullName evidence="4">Unnamed protein product</fullName>
    </submittedName>
</protein>
<dbReference type="Proteomes" id="UP001165121">
    <property type="component" value="Unassembled WGS sequence"/>
</dbReference>
<accession>A0A9W6YP95</accession>
<keyword evidence="2" id="KW-1133">Transmembrane helix</keyword>
<evidence type="ECO:0000256" key="2">
    <source>
        <dbReference type="ARBA" id="ARBA00022989"/>
    </source>
</evidence>
<organism evidence="4 5">
    <name type="scientific">Phytophthora fragariaefolia</name>
    <dbReference type="NCBI Taxonomy" id="1490495"/>
    <lineage>
        <taxon>Eukaryota</taxon>
        <taxon>Sar</taxon>
        <taxon>Stramenopiles</taxon>
        <taxon>Oomycota</taxon>
        <taxon>Peronosporomycetes</taxon>
        <taxon>Peronosporales</taxon>
        <taxon>Peronosporaceae</taxon>
        <taxon>Phytophthora</taxon>
    </lineage>
</organism>
<evidence type="ECO:0000259" key="3">
    <source>
        <dbReference type="PROSITE" id="PS50268"/>
    </source>
</evidence>
<evidence type="ECO:0000313" key="4">
    <source>
        <dbReference type="EMBL" id="GMG17154.1"/>
    </source>
</evidence>
<dbReference type="GO" id="GO:0007156">
    <property type="term" value="P:homophilic cell adhesion via plasma membrane adhesion molecules"/>
    <property type="evidence" value="ECO:0007669"/>
    <property type="project" value="InterPro"/>
</dbReference>
<dbReference type="PANTHER" id="PTHR24026">
    <property type="entry name" value="FAT ATYPICAL CADHERIN-RELATED"/>
    <property type="match status" value="1"/>
</dbReference>
<dbReference type="GO" id="GO:0005886">
    <property type="term" value="C:plasma membrane"/>
    <property type="evidence" value="ECO:0007669"/>
    <property type="project" value="UniProtKB-SubCell"/>
</dbReference>
<dbReference type="EMBL" id="BSXT01018987">
    <property type="protein sequence ID" value="GMG17154.1"/>
    <property type="molecule type" value="Genomic_DNA"/>
</dbReference>
<evidence type="ECO:0000256" key="1">
    <source>
        <dbReference type="ARBA" id="ARBA00022692"/>
    </source>
</evidence>
<evidence type="ECO:0000313" key="5">
    <source>
        <dbReference type="Proteomes" id="UP001165121"/>
    </source>
</evidence>
<comment type="caution">
    <text evidence="4">The sequence shown here is derived from an EMBL/GenBank/DDBJ whole genome shotgun (WGS) entry which is preliminary data.</text>
</comment>
<dbReference type="GO" id="GO:0005509">
    <property type="term" value="F:calcium ion binding"/>
    <property type="evidence" value="ECO:0007669"/>
    <property type="project" value="InterPro"/>
</dbReference>
<dbReference type="InterPro" id="IPR002126">
    <property type="entry name" value="Cadherin-like_dom"/>
</dbReference>
<dbReference type="CDD" id="cd11304">
    <property type="entry name" value="Cadherin_repeat"/>
    <property type="match status" value="2"/>
</dbReference>
<feature type="domain" description="Cadherin" evidence="3">
    <location>
        <begin position="208"/>
        <end position="256"/>
    </location>
</feature>
<gene>
    <name evidence="4" type="ORF">Pfra01_003002500</name>
</gene>
<dbReference type="Gene3D" id="2.60.40.60">
    <property type="entry name" value="Cadherins"/>
    <property type="match status" value="2"/>
</dbReference>
<dbReference type="AlphaFoldDB" id="A0A9W6YP95"/>
<keyword evidence="1" id="KW-0812">Transmembrane</keyword>